<dbReference type="EMBL" id="AYSA01000708">
    <property type="protein sequence ID" value="ESZ90049.1"/>
    <property type="molecule type" value="Genomic_DNA"/>
</dbReference>
<dbReference type="HOGENOM" id="CLU_096182_0_0_1"/>
<dbReference type="OrthoDB" id="5376498at2759"/>
<feature type="region of interest" description="Disordered" evidence="1">
    <location>
        <begin position="88"/>
        <end position="109"/>
    </location>
</feature>
<name>W9C556_SCLBF</name>
<evidence type="ECO:0000313" key="2">
    <source>
        <dbReference type="EMBL" id="ESZ90049.1"/>
    </source>
</evidence>
<proteinExistence type="predicted"/>
<protein>
    <submittedName>
        <fullName evidence="2">Uncharacterized protein</fullName>
    </submittedName>
</protein>
<accession>W9C556</accession>
<sequence>MVNNHLSYLSQPLPHPILILIKLTIIPPQQPPKKSTTTLPPPLDPPDLTLLFKHTTHTILLLVPPTQTFTQILTQLLTILRERYPDGLTPMPSLPSTTTTTSTLTNHPTLSTTTLNSTTTTLFDTKIPLPTGTQDIALALPIDAYEPRNGWTELQVGLGDTPESLGLVEGGRVAFRFLSDGGEDGEEEERGFEVKWPSYEEMYGDDAEERTLGGDGDGDGEGREGKDEDEDEDEDEGEGKDRGEGEDEEEDLF</sequence>
<dbReference type="Proteomes" id="UP000019487">
    <property type="component" value="Unassembled WGS sequence"/>
</dbReference>
<evidence type="ECO:0000313" key="3">
    <source>
        <dbReference type="Proteomes" id="UP000019487"/>
    </source>
</evidence>
<feature type="region of interest" description="Disordered" evidence="1">
    <location>
        <begin position="178"/>
        <end position="253"/>
    </location>
</feature>
<comment type="caution">
    <text evidence="2">The sequence shown here is derived from an EMBL/GenBank/DDBJ whole genome shotgun (WGS) entry which is preliminary data.</text>
</comment>
<feature type="compositionally biased region" description="Acidic residues" evidence="1">
    <location>
        <begin position="181"/>
        <end position="190"/>
    </location>
</feature>
<keyword evidence="3" id="KW-1185">Reference proteome</keyword>
<organism evidence="2 3">
    <name type="scientific">Sclerotinia borealis (strain F-4128)</name>
    <dbReference type="NCBI Taxonomy" id="1432307"/>
    <lineage>
        <taxon>Eukaryota</taxon>
        <taxon>Fungi</taxon>
        <taxon>Dikarya</taxon>
        <taxon>Ascomycota</taxon>
        <taxon>Pezizomycotina</taxon>
        <taxon>Leotiomycetes</taxon>
        <taxon>Helotiales</taxon>
        <taxon>Sclerotiniaceae</taxon>
        <taxon>Sclerotinia</taxon>
    </lineage>
</organism>
<gene>
    <name evidence="2" type="ORF">SBOR_9563</name>
</gene>
<evidence type="ECO:0000256" key="1">
    <source>
        <dbReference type="SAM" id="MobiDB-lite"/>
    </source>
</evidence>
<dbReference type="AlphaFoldDB" id="W9C556"/>
<feature type="compositionally biased region" description="Acidic residues" evidence="1">
    <location>
        <begin position="227"/>
        <end position="253"/>
    </location>
</feature>
<reference evidence="2" key="1">
    <citation type="journal article" date="2014" name="Genome Announc.">
        <title>Draft genome sequence of Sclerotinia borealis, a psychrophilic plant pathogenic fungus.</title>
        <authorList>
            <person name="Mardanov A.V."/>
            <person name="Beletsky A.V."/>
            <person name="Kadnikov V.V."/>
            <person name="Ignatov A.N."/>
            <person name="Ravin N.V."/>
        </authorList>
    </citation>
    <scope>NUCLEOTIDE SEQUENCE [LARGE SCALE GENOMIC DNA]</scope>
    <source>
        <strain evidence="2">F-4128</strain>
    </source>
</reference>